<name>A0ABX0IB20_9FLAO</name>
<dbReference type="EMBL" id="JAAJBV010000003">
    <property type="protein sequence ID" value="NHM04309.1"/>
    <property type="molecule type" value="Genomic_DNA"/>
</dbReference>
<dbReference type="RefSeq" id="WP_166236347.1">
    <property type="nucleotide sequence ID" value="NZ_JAAJBV010000003.1"/>
</dbReference>
<evidence type="ECO:0000313" key="2">
    <source>
        <dbReference type="Proteomes" id="UP000761423"/>
    </source>
</evidence>
<proteinExistence type="predicted"/>
<gene>
    <name evidence="1" type="ORF">G4L40_06260</name>
</gene>
<accession>A0ABX0IB20</accession>
<evidence type="ECO:0000313" key="1">
    <source>
        <dbReference type="EMBL" id="NHM04309.1"/>
    </source>
</evidence>
<organism evidence="1 2">
    <name type="scientific">Flavobacterium celericrescens</name>
    <dbReference type="NCBI Taxonomy" id="2709780"/>
    <lineage>
        <taxon>Bacteria</taxon>
        <taxon>Pseudomonadati</taxon>
        <taxon>Bacteroidota</taxon>
        <taxon>Flavobacteriia</taxon>
        <taxon>Flavobacteriales</taxon>
        <taxon>Flavobacteriaceae</taxon>
        <taxon>Flavobacterium</taxon>
    </lineage>
</organism>
<comment type="caution">
    <text evidence="1">The sequence shown here is derived from an EMBL/GenBank/DDBJ whole genome shotgun (WGS) entry which is preliminary data.</text>
</comment>
<reference evidence="1 2" key="1">
    <citation type="submission" date="2020-02" db="EMBL/GenBank/DDBJ databases">
        <authorList>
            <person name="Chen W.-M."/>
        </authorList>
    </citation>
    <scope>NUCLEOTIDE SEQUENCE [LARGE SCALE GENOMIC DNA]</scope>
    <source>
        <strain evidence="1 2">TWA-26</strain>
    </source>
</reference>
<dbReference type="Proteomes" id="UP000761423">
    <property type="component" value="Unassembled WGS sequence"/>
</dbReference>
<sequence length="252" mass="28854">MIHSELKEFLGEKVELYNNPNFIESDPIHIPHLYTLKEDIEIAGFLAATIAWGNRKMIINNAKKMMDLMGNSPYDFVMNHSELQLETLETFVHRTFNGQDFVGFIKGLQHIYQNHNGLEAVFSQEHPTLQHTISHFKQLFFEAPHLSRTEKHISDPLNGSAAKRINMYLRWMVRNDNKGVDLGIWKSIAPAQLSCPLDVHSGNVARKLELLIRKQNDAKALAELDQNLRALDPKDPVKYDFALFGLGVFEGF</sequence>
<dbReference type="InterPro" id="IPR014127">
    <property type="entry name" value="CHP02757"/>
</dbReference>
<protein>
    <submittedName>
        <fullName evidence="1">TIGR02757 family protein</fullName>
    </submittedName>
</protein>
<dbReference type="NCBIfam" id="TIGR02757">
    <property type="entry name" value="TIGR02757 family protein"/>
    <property type="match status" value="1"/>
</dbReference>
<keyword evidence="2" id="KW-1185">Reference proteome</keyword>
<dbReference type="Pfam" id="PF09674">
    <property type="entry name" value="DUF2400"/>
    <property type="match status" value="1"/>
</dbReference>